<dbReference type="AlphaFoldDB" id="A0A6B0UP19"/>
<proteinExistence type="predicted"/>
<accession>A0A6B0UP19</accession>
<protein>
    <submittedName>
        <fullName evidence="1">Uncharacterized protein</fullName>
    </submittedName>
</protein>
<organism evidence="1">
    <name type="scientific">Ixodes ricinus</name>
    <name type="common">Common tick</name>
    <name type="synonym">Acarus ricinus</name>
    <dbReference type="NCBI Taxonomy" id="34613"/>
    <lineage>
        <taxon>Eukaryota</taxon>
        <taxon>Metazoa</taxon>
        <taxon>Ecdysozoa</taxon>
        <taxon>Arthropoda</taxon>
        <taxon>Chelicerata</taxon>
        <taxon>Arachnida</taxon>
        <taxon>Acari</taxon>
        <taxon>Parasitiformes</taxon>
        <taxon>Ixodida</taxon>
        <taxon>Ixodoidea</taxon>
        <taxon>Ixodidae</taxon>
        <taxon>Ixodinae</taxon>
        <taxon>Ixodes</taxon>
    </lineage>
</organism>
<reference evidence="1" key="1">
    <citation type="submission" date="2019-12" db="EMBL/GenBank/DDBJ databases">
        <title>An insight into the sialome of adult female Ixodes ricinus ticks feeding for 6 days.</title>
        <authorList>
            <person name="Perner J."/>
            <person name="Ribeiro J.M.C."/>
        </authorList>
    </citation>
    <scope>NUCLEOTIDE SEQUENCE</scope>
    <source>
        <strain evidence="1">Semi-engorged</strain>
        <tissue evidence="1">Salivary glands</tissue>
    </source>
</reference>
<name>A0A6B0UP19_IXORI</name>
<sequence length="122" mass="13760">MAMEVYHKTSLSLCCTLVWHRVKGTNTRSKLWEVPPLHKKLVPGHPFKGPKCLCLSLLAFHMQCINSFNFTMAFRCDSGTMLLRRYVFCSRAKIVGSRSQSFVGGLAHLFAAERGVWGPLCI</sequence>
<evidence type="ECO:0000313" key="1">
    <source>
        <dbReference type="EMBL" id="MXU91435.1"/>
    </source>
</evidence>
<dbReference type="EMBL" id="GIFC01009352">
    <property type="protein sequence ID" value="MXU91435.1"/>
    <property type="molecule type" value="Transcribed_RNA"/>
</dbReference>